<dbReference type="Proteomes" id="UP000548867">
    <property type="component" value="Unassembled WGS sequence"/>
</dbReference>
<evidence type="ECO:0000313" key="2">
    <source>
        <dbReference type="Proteomes" id="UP000548867"/>
    </source>
</evidence>
<dbReference type="EMBL" id="JACIDX010000001">
    <property type="protein sequence ID" value="MBB3953091.1"/>
    <property type="molecule type" value="Genomic_DNA"/>
</dbReference>
<accession>A0A7W6CHE9</accession>
<name>A0A7W6CHE9_9SPHN</name>
<gene>
    <name evidence="1" type="ORF">GGR38_000003</name>
</gene>
<comment type="caution">
    <text evidence="1">The sequence shown here is derived from an EMBL/GenBank/DDBJ whole genome shotgun (WGS) entry which is preliminary data.</text>
</comment>
<protein>
    <submittedName>
        <fullName evidence="1">Uncharacterized protein</fullName>
    </submittedName>
</protein>
<evidence type="ECO:0000313" key="1">
    <source>
        <dbReference type="EMBL" id="MBB3953091.1"/>
    </source>
</evidence>
<keyword evidence="2" id="KW-1185">Reference proteome</keyword>
<dbReference type="RefSeq" id="WP_183621516.1">
    <property type="nucleotide sequence ID" value="NZ_JACIDX010000001.1"/>
</dbReference>
<proteinExistence type="predicted"/>
<dbReference type="AlphaFoldDB" id="A0A7W6CHE9"/>
<organism evidence="1 2">
    <name type="scientific">Novosphingobium sediminicola</name>
    <dbReference type="NCBI Taxonomy" id="563162"/>
    <lineage>
        <taxon>Bacteria</taxon>
        <taxon>Pseudomonadati</taxon>
        <taxon>Pseudomonadota</taxon>
        <taxon>Alphaproteobacteria</taxon>
        <taxon>Sphingomonadales</taxon>
        <taxon>Sphingomonadaceae</taxon>
        <taxon>Novosphingobium</taxon>
    </lineage>
</organism>
<sequence>MNALATQTWGLDDLAADIKAAGNLAFAIAQDSELHPYQVSALAGLEALLETLADKALALDAGAVIARPSKRDNDSMGRRSHGQ</sequence>
<reference evidence="1 2" key="1">
    <citation type="submission" date="2020-08" db="EMBL/GenBank/DDBJ databases">
        <title>Genomic Encyclopedia of Type Strains, Phase IV (KMG-IV): sequencing the most valuable type-strain genomes for metagenomic binning, comparative biology and taxonomic classification.</title>
        <authorList>
            <person name="Goeker M."/>
        </authorList>
    </citation>
    <scope>NUCLEOTIDE SEQUENCE [LARGE SCALE GENOMIC DNA]</scope>
    <source>
        <strain evidence="1 2">DSM 27057</strain>
    </source>
</reference>